<feature type="domain" description="Pterin-binding" evidence="12">
    <location>
        <begin position="20"/>
        <end position="299"/>
    </location>
</feature>
<evidence type="ECO:0000256" key="5">
    <source>
        <dbReference type="ARBA" id="ARBA00012458"/>
    </source>
</evidence>
<keyword evidence="10" id="KW-0289">Folate biosynthesis</keyword>
<evidence type="ECO:0000256" key="7">
    <source>
        <dbReference type="ARBA" id="ARBA00022679"/>
    </source>
</evidence>
<dbReference type="InterPro" id="IPR006390">
    <property type="entry name" value="DHP_synth_dom"/>
</dbReference>
<reference evidence="14" key="1">
    <citation type="submission" date="2016-11" db="EMBL/GenBank/DDBJ databases">
        <authorList>
            <person name="Varghese N."/>
            <person name="Submissions S."/>
        </authorList>
    </citation>
    <scope>NUCLEOTIDE SEQUENCE [LARGE SCALE GENOMIC DNA]</scope>
    <source>
        <strain evidence="14">DSM 3071</strain>
    </source>
</reference>
<evidence type="ECO:0000256" key="10">
    <source>
        <dbReference type="ARBA" id="ARBA00022909"/>
    </source>
</evidence>
<evidence type="ECO:0000256" key="8">
    <source>
        <dbReference type="ARBA" id="ARBA00022723"/>
    </source>
</evidence>
<dbReference type="AlphaFoldDB" id="A0A1M5Z303"/>
<evidence type="ECO:0000313" key="14">
    <source>
        <dbReference type="Proteomes" id="UP000184278"/>
    </source>
</evidence>
<dbReference type="EC" id="2.5.1.15" evidence="5"/>
<dbReference type="GeneID" id="89508790"/>
<dbReference type="PROSITE" id="PS00792">
    <property type="entry name" value="DHPS_1"/>
    <property type="match status" value="1"/>
</dbReference>
<evidence type="ECO:0000256" key="11">
    <source>
        <dbReference type="ARBA" id="ARBA00030193"/>
    </source>
</evidence>
<protein>
    <recommendedName>
        <fullName evidence="6">Dihydropteroate synthase</fullName>
        <ecNumber evidence="5">2.5.1.15</ecNumber>
    </recommendedName>
    <alternativeName>
        <fullName evidence="11">Dihydropteroate pyrophosphorylase</fullName>
    </alternativeName>
</protein>
<dbReference type="InterPro" id="IPR045031">
    <property type="entry name" value="DHP_synth-like"/>
</dbReference>
<dbReference type="UniPathway" id="UPA00077">
    <property type="reaction ID" value="UER00156"/>
</dbReference>
<dbReference type="GO" id="GO:0005829">
    <property type="term" value="C:cytosol"/>
    <property type="evidence" value="ECO:0007669"/>
    <property type="project" value="TreeGrafter"/>
</dbReference>
<evidence type="ECO:0000313" key="13">
    <source>
        <dbReference type="EMBL" id="SHI18622.1"/>
    </source>
</evidence>
<dbReference type="InterPro" id="IPR011005">
    <property type="entry name" value="Dihydropteroate_synth-like_sf"/>
</dbReference>
<dbReference type="GO" id="GO:0046654">
    <property type="term" value="P:tetrahydrofolate biosynthetic process"/>
    <property type="evidence" value="ECO:0007669"/>
    <property type="project" value="UniProtKB-UniPathway"/>
</dbReference>
<dbReference type="Gene3D" id="3.20.20.20">
    <property type="entry name" value="Dihydropteroate synthase-like"/>
    <property type="match status" value="1"/>
</dbReference>
<dbReference type="Pfam" id="PF00809">
    <property type="entry name" value="Pterin_bind"/>
    <property type="match status" value="2"/>
</dbReference>
<comment type="cofactor">
    <cofactor evidence="2">
        <name>Mg(2+)</name>
        <dbReference type="ChEBI" id="CHEBI:18420"/>
    </cofactor>
</comment>
<evidence type="ECO:0000256" key="1">
    <source>
        <dbReference type="ARBA" id="ARBA00000012"/>
    </source>
</evidence>
<sequence>MKIGNREFDLRGGAASEYKCYIMGILNVTPDSFFDGGKWNNLDSARAHVAQMIEEGADIIDVGGESTRPGHEQISIKEEIDRVVPFIEMIKKEFDIPVSIDSYKADVIEEALKAGADLVNDVWGFRYEKFYGDGLTKDSFSKDDLSNEISGSVNAGGSSIVTKIAQLTASYDVPCCLMHNRPDTDYTNYIEDVIKDLQDSVDIALRAGVSKDKIILDPGIGFAKNLEQNLILTNRLEELIGLGYPVLLATSNKSMIGLSLDLPSDQRVEGTLVTTVMGVMKGASMVRVHNIKENKRAIEMTRAILNEQKCI</sequence>
<dbReference type="SUPFAM" id="SSF51717">
    <property type="entry name" value="Dihydropteroate synthetase-like"/>
    <property type="match status" value="2"/>
</dbReference>
<keyword evidence="8" id="KW-0479">Metal-binding</keyword>
<proteinExistence type="inferred from homology"/>
<comment type="pathway">
    <text evidence="3">Cofactor biosynthesis; tetrahydrofolate biosynthesis; 7,8-dihydrofolate from 2-amino-4-hydroxy-6-hydroxymethyl-7,8-dihydropteridine diphosphate and 4-aminobenzoate: step 1/2.</text>
</comment>
<keyword evidence="14" id="KW-1185">Reference proteome</keyword>
<dbReference type="EMBL" id="FQXK01000015">
    <property type="protein sequence ID" value="SHI18622.1"/>
    <property type="molecule type" value="Genomic_DNA"/>
</dbReference>
<dbReference type="GO" id="GO:0046872">
    <property type="term" value="F:metal ion binding"/>
    <property type="evidence" value="ECO:0007669"/>
    <property type="project" value="UniProtKB-KW"/>
</dbReference>
<dbReference type="GO" id="GO:0046656">
    <property type="term" value="P:folic acid biosynthetic process"/>
    <property type="evidence" value="ECO:0007669"/>
    <property type="project" value="UniProtKB-KW"/>
</dbReference>
<dbReference type="GO" id="GO:0004156">
    <property type="term" value="F:dihydropteroate synthase activity"/>
    <property type="evidence" value="ECO:0007669"/>
    <property type="project" value="UniProtKB-EC"/>
</dbReference>
<gene>
    <name evidence="13" type="ORF">SAMN02745229_01948</name>
</gene>
<name>A0A1M5Z303_BUTFI</name>
<dbReference type="RefSeq" id="WP_073387345.1">
    <property type="nucleotide sequence ID" value="NZ_FQXK01000015.1"/>
</dbReference>
<comment type="catalytic activity">
    <reaction evidence="1">
        <text>(7,8-dihydropterin-6-yl)methyl diphosphate + 4-aminobenzoate = 7,8-dihydropteroate + diphosphate</text>
        <dbReference type="Rhea" id="RHEA:19949"/>
        <dbReference type="ChEBI" id="CHEBI:17836"/>
        <dbReference type="ChEBI" id="CHEBI:17839"/>
        <dbReference type="ChEBI" id="CHEBI:33019"/>
        <dbReference type="ChEBI" id="CHEBI:72950"/>
        <dbReference type="EC" id="2.5.1.15"/>
    </reaction>
</comment>
<dbReference type="PANTHER" id="PTHR20941:SF1">
    <property type="entry name" value="FOLIC ACID SYNTHESIS PROTEIN FOL1"/>
    <property type="match status" value="1"/>
</dbReference>
<organism evidence="13 14">
    <name type="scientific">Butyrivibrio fibrisolvens DSM 3071</name>
    <dbReference type="NCBI Taxonomy" id="1121131"/>
    <lineage>
        <taxon>Bacteria</taxon>
        <taxon>Bacillati</taxon>
        <taxon>Bacillota</taxon>
        <taxon>Clostridia</taxon>
        <taxon>Lachnospirales</taxon>
        <taxon>Lachnospiraceae</taxon>
        <taxon>Butyrivibrio</taxon>
    </lineage>
</organism>
<dbReference type="CDD" id="cd00739">
    <property type="entry name" value="DHPS"/>
    <property type="match status" value="1"/>
</dbReference>
<comment type="similarity">
    <text evidence="4">Belongs to the DHPS family.</text>
</comment>
<keyword evidence="9" id="KW-0460">Magnesium</keyword>
<dbReference type="PROSITE" id="PS50972">
    <property type="entry name" value="PTERIN_BINDING"/>
    <property type="match status" value="1"/>
</dbReference>
<evidence type="ECO:0000256" key="9">
    <source>
        <dbReference type="ARBA" id="ARBA00022842"/>
    </source>
</evidence>
<dbReference type="PROSITE" id="PS00793">
    <property type="entry name" value="DHPS_2"/>
    <property type="match status" value="1"/>
</dbReference>
<evidence type="ECO:0000256" key="4">
    <source>
        <dbReference type="ARBA" id="ARBA00009503"/>
    </source>
</evidence>
<dbReference type="Proteomes" id="UP000184278">
    <property type="component" value="Unassembled WGS sequence"/>
</dbReference>
<dbReference type="STRING" id="1121131.SAMN02745229_01948"/>
<keyword evidence="7" id="KW-0808">Transferase</keyword>
<dbReference type="InterPro" id="IPR000489">
    <property type="entry name" value="Pterin-binding_dom"/>
</dbReference>
<evidence type="ECO:0000256" key="3">
    <source>
        <dbReference type="ARBA" id="ARBA00004763"/>
    </source>
</evidence>
<evidence type="ECO:0000256" key="6">
    <source>
        <dbReference type="ARBA" id="ARBA00016919"/>
    </source>
</evidence>
<evidence type="ECO:0000256" key="2">
    <source>
        <dbReference type="ARBA" id="ARBA00001946"/>
    </source>
</evidence>
<accession>A0A1M5Z303</accession>
<evidence type="ECO:0000259" key="12">
    <source>
        <dbReference type="PROSITE" id="PS50972"/>
    </source>
</evidence>
<dbReference type="PANTHER" id="PTHR20941">
    <property type="entry name" value="FOLATE SYNTHESIS PROTEINS"/>
    <property type="match status" value="1"/>
</dbReference>
<dbReference type="OrthoDB" id="9811744at2"/>